<name>A0A7I7VVY0_9MYCO</name>
<evidence type="ECO:0000313" key="4">
    <source>
        <dbReference type="Proteomes" id="UP000467201"/>
    </source>
</evidence>
<dbReference type="Proteomes" id="UP000467201">
    <property type="component" value="Chromosome"/>
</dbReference>
<dbReference type="KEGG" id="mdr:MDOR_36230"/>
<reference evidence="3 4" key="1">
    <citation type="journal article" date="2019" name="Emerg. Microbes Infect.">
        <title>Comprehensive subspecies identification of 175 nontuberculous mycobacteria species based on 7547 genomic profiles.</title>
        <authorList>
            <person name="Matsumoto Y."/>
            <person name="Kinjo T."/>
            <person name="Motooka D."/>
            <person name="Nabeya D."/>
            <person name="Jung N."/>
            <person name="Uechi K."/>
            <person name="Horii T."/>
            <person name="Iida T."/>
            <person name="Fujita J."/>
            <person name="Nakamura S."/>
        </authorList>
    </citation>
    <scope>NUCLEOTIDE SEQUENCE [LARGE SCALE GENOMIC DNA]</scope>
    <source>
        <strain evidence="3 4">JCM 12405</strain>
    </source>
</reference>
<gene>
    <name evidence="3" type="ORF">MDOR_36230</name>
</gene>
<feature type="domain" description="DUF222" evidence="2">
    <location>
        <begin position="59"/>
        <end position="118"/>
    </location>
</feature>
<sequence>MHLRLTITAPQLSHPSANMSNMSSTRDQVMDTMDTVETLSARLGGLPVAGMSRTEAQAVLIRLGRLRERVQEVERRLTGRLVTSGRPLRFGARTSAEVLAQRLRISPGEAQRRIDEAVNAGPSAA</sequence>
<evidence type="ECO:0000259" key="2">
    <source>
        <dbReference type="Pfam" id="PF02720"/>
    </source>
</evidence>
<proteinExistence type="predicted"/>
<dbReference type="AlphaFoldDB" id="A0A7I7VVY0"/>
<accession>A0A7I7VVY0</accession>
<organism evidence="3 4">
    <name type="scientific">Mycolicibacterium doricum</name>
    <dbReference type="NCBI Taxonomy" id="126673"/>
    <lineage>
        <taxon>Bacteria</taxon>
        <taxon>Bacillati</taxon>
        <taxon>Actinomycetota</taxon>
        <taxon>Actinomycetes</taxon>
        <taxon>Mycobacteriales</taxon>
        <taxon>Mycobacteriaceae</taxon>
        <taxon>Mycolicibacterium</taxon>
    </lineage>
</organism>
<dbReference type="InterPro" id="IPR003870">
    <property type="entry name" value="DUF222"/>
</dbReference>
<dbReference type="EMBL" id="AP022605">
    <property type="protein sequence ID" value="BBZ09454.1"/>
    <property type="molecule type" value="Genomic_DNA"/>
</dbReference>
<evidence type="ECO:0000313" key="3">
    <source>
        <dbReference type="EMBL" id="BBZ09454.1"/>
    </source>
</evidence>
<feature type="compositionally biased region" description="Polar residues" evidence="1">
    <location>
        <begin position="8"/>
        <end position="23"/>
    </location>
</feature>
<feature type="region of interest" description="Disordered" evidence="1">
    <location>
        <begin position="1"/>
        <end position="23"/>
    </location>
</feature>
<dbReference type="Pfam" id="PF02720">
    <property type="entry name" value="DUF222"/>
    <property type="match status" value="1"/>
</dbReference>
<protein>
    <recommendedName>
        <fullName evidence="2">DUF222 domain-containing protein</fullName>
    </recommendedName>
</protein>
<evidence type="ECO:0000256" key="1">
    <source>
        <dbReference type="SAM" id="MobiDB-lite"/>
    </source>
</evidence>